<dbReference type="NCBIfam" id="NF001756">
    <property type="entry name" value="PRK00484.1"/>
    <property type="match status" value="1"/>
</dbReference>
<accession>A0A2M7TFP5</accession>
<dbReference type="GO" id="GO:0000287">
    <property type="term" value="F:magnesium ion binding"/>
    <property type="evidence" value="ECO:0007669"/>
    <property type="project" value="UniProtKB-UniRule"/>
</dbReference>
<dbReference type="EC" id="6.1.1.6" evidence="7"/>
<dbReference type="Pfam" id="PF01336">
    <property type="entry name" value="tRNA_anti-codon"/>
    <property type="match status" value="1"/>
</dbReference>
<dbReference type="NCBIfam" id="TIGR00499">
    <property type="entry name" value="lysS_bact"/>
    <property type="match status" value="1"/>
</dbReference>
<dbReference type="Pfam" id="PF00152">
    <property type="entry name" value="tRNA-synt_2"/>
    <property type="match status" value="1"/>
</dbReference>
<feature type="binding site" evidence="7">
    <location>
        <position position="404"/>
    </location>
    <ligand>
        <name>Mg(2+)</name>
        <dbReference type="ChEBI" id="CHEBI:18420"/>
        <label>2</label>
    </ligand>
</feature>
<comment type="caution">
    <text evidence="7">Lacks conserved residue(s) required for the propagation of feature annotation.</text>
</comment>
<evidence type="ECO:0000256" key="2">
    <source>
        <dbReference type="ARBA" id="ARBA00022723"/>
    </source>
</evidence>
<evidence type="ECO:0000256" key="5">
    <source>
        <dbReference type="ARBA" id="ARBA00023146"/>
    </source>
</evidence>
<evidence type="ECO:0000256" key="3">
    <source>
        <dbReference type="ARBA" id="ARBA00022741"/>
    </source>
</evidence>
<proteinExistence type="inferred from homology"/>
<organism evidence="10 11">
    <name type="scientific">Candidatus Wolfebacteria bacterium CG_4_10_14_0_2_um_filter_39_18</name>
    <dbReference type="NCBI Taxonomy" id="1975061"/>
    <lineage>
        <taxon>Bacteria</taxon>
        <taxon>Candidatus Wolfeibacteriota</taxon>
    </lineage>
</organism>
<comment type="catalytic activity">
    <reaction evidence="6 7 8">
        <text>tRNA(Lys) + L-lysine + ATP = L-lysyl-tRNA(Lys) + AMP + diphosphate</text>
        <dbReference type="Rhea" id="RHEA:20792"/>
        <dbReference type="Rhea" id="RHEA-COMP:9696"/>
        <dbReference type="Rhea" id="RHEA-COMP:9697"/>
        <dbReference type="ChEBI" id="CHEBI:30616"/>
        <dbReference type="ChEBI" id="CHEBI:32551"/>
        <dbReference type="ChEBI" id="CHEBI:33019"/>
        <dbReference type="ChEBI" id="CHEBI:78442"/>
        <dbReference type="ChEBI" id="CHEBI:78529"/>
        <dbReference type="ChEBI" id="CHEBI:456215"/>
        <dbReference type="EC" id="6.1.1.6"/>
    </reaction>
</comment>
<dbReference type="GO" id="GO:0000049">
    <property type="term" value="F:tRNA binding"/>
    <property type="evidence" value="ECO:0007669"/>
    <property type="project" value="TreeGrafter"/>
</dbReference>
<dbReference type="GO" id="GO:0005829">
    <property type="term" value="C:cytosol"/>
    <property type="evidence" value="ECO:0007669"/>
    <property type="project" value="TreeGrafter"/>
</dbReference>
<sequence>MSEDVLKVKLEKLENLKKAGMDPYPEKTGRTISNAEALEKFDELQKSGKSVVLAGRLKSFRLMGGAAFGHIEDGSGKIQIFLRKENLLDKKYNLFTDNVEMGDFVEVKGTLFKTKKEEKTLEVRDWKILSKNIRPIPTEYFGLKDEEEVLRKRYLDLALNPGVRDLFRKKNVFWQTIRGFLAGAGFLEVQTPALEHIPGGADAEPFITHYNALDQDFYLRISLELPLKRLLVGGFEKVFEIGRVFRNEGMDREHLQEFEYTEFYWAYSDMKKGMDFVEKLFKEIILKVTGGRETEFEGNKINWNIDFPRVDYFEEFKKEAGIDLNKEIKIAELKKKLDELKVKYEKGWGKGRLIDAIYKRTARQKLIQPCFLTGHPIEISPLAKADPENPKKALRFQLVAGKSELGNGFSELNDPIEQKNRFLEQMKARKVGDKEAQMMDDDFVEALEYGMPPALGFGMSERFFAFIMNKSVRETTIFPPLREK</sequence>
<evidence type="ECO:0000313" key="10">
    <source>
        <dbReference type="EMBL" id="PIZ44759.1"/>
    </source>
</evidence>
<dbReference type="GO" id="GO:0006430">
    <property type="term" value="P:lysyl-tRNA aminoacylation"/>
    <property type="evidence" value="ECO:0007669"/>
    <property type="project" value="UniProtKB-UniRule"/>
</dbReference>
<evidence type="ECO:0000256" key="6">
    <source>
        <dbReference type="ARBA" id="ARBA00048573"/>
    </source>
</evidence>
<feature type="domain" description="Aminoacyl-transfer RNA synthetases class-II family profile" evidence="9">
    <location>
        <begin position="175"/>
        <end position="479"/>
    </location>
</feature>
<dbReference type="EMBL" id="PFNM01000037">
    <property type="protein sequence ID" value="PIZ44759.1"/>
    <property type="molecule type" value="Genomic_DNA"/>
</dbReference>
<dbReference type="PROSITE" id="PS50862">
    <property type="entry name" value="AA_TRNA_LIGASE_II"/>
    <property type="match status" value="1"/>
</dbReference>
<evidence type="ECO:0000256" key="7">
    <source>
        <dbReference type="HAMAP-Rule" id="MF_00252"/>
    </source>
</evidence>
<dbReference type="InterPro" id="IPR004365">
    <property type="entry name" value="NA-bd_OB_tRNA"/>
</dbReference>
<dbReference type="PRINTS" id="PR00982">
    <property type="entry name" value="TRNASYNTHLYS"/>
</dbReference>
<comment type="cofactor">
    <cofactor evidence="7 8">
        <name>Mg(2+)</name>
        <dbReference type="ChEBI" id="CHEBI:18420"/>
    </cofactor>
    <text evidence="7 8">Binds 3 Mg(2+) ions per subunit.</text>
</comment>
<dbReference type="PANTHER" id="PTHR42918:SF15">
    <property type="entry name" value="LYSINE--TRNA LIGASE, CHLOROPLASTIC_MITOCHONDRIAL"/>
    <property type="match status" value="1"/>
</dbReference>
<dbReference type="InterPro" id="IPR012340">
    <property type="entry name" value="NA-bd_OB-fold"/>
</dbReference>
<evidence type="ECO:0000256" key="8">
    <source>
        <dbReference type="RuleBase" id="RU000336"/>
    </source>
</evidence>
<dbReference type="GO" id="GO:0004824">
    <property type="term" value="F:lysine-tRNA ligase activity"/>
    <property type="evidence" value="ECO:0007669"/>
    <property type="project" value="UniProtKB-UniRule"/>
</dbReference>
<comment type="similarity">
    <text evidence="7">Belongs to the class-II aminoacyl-tRNA synthetase family.</text>
</comment>
<comment type="caution">
    <text evidence="10">The sequence shown here is derived from an EMBL/GenBank/DDBJ whole genome shotgun (WGS) entry which is preliminary data.</text>
</comment>
<dbReference type="AlphaFoldDB" id="A0A2M7TFP5"/>
<dbReference type="CDD" id="cd04322">
    <property type="entry name" value="LysRS_N"/>
    <property type="match status" value="1"/>
</dbReference>
<keyword evidence="3 7" id="KW-0547">Nucleotide-binding</keyword>
<evidence type="ECO:0000256" key="1">
    <source>
        <dbReference type="ARBA" id="ARBA00022598"/>
    </source>
</evidence>
<comment type="subunit">
    <text evidence="7">Homodimer.</text>
</comment>
<keyword evidence="7" id="KW-0963">Cytoplasm</keyword>
<keyword evidence="2 7" id="KW-0479">Metal-binding</keyword>
<dbReference type="InterPro" id="IPR004364">
    <property type="entry name" value="Aa-tRNA-synt_II"/>
</dbReference>
<dbReference type="InterPro" id="IPR044136">
    <property type="entry name" value="Lys-tRNA-ligase_II_N"/>
</dbReference>
<dbReference type="HAMAP" id="MF_00252">
    <property type="entry name" value="Lys_tRNA_synth_class2"/>
    <property type="match status" value="1"/>
</dbReference>
<name>A0A2M7TFP5_9BACT</name>
<dbReference type="InterPro" id="IPR018149">
    <property type="entry name" value="Lys-tRNA-synth_II_C"/>
</dbReference>
<gene>
    <name evidence="7 10" type="primary">lysS</name>
    <name evidence="10" type="ORF">COY31_01910</name>
</gene>
<dbReference type="PANTHER" id="PTHR42918">
    <property type="entry name" value="LYSYL-TRNA SYNTHETASE"/>
    <property type="match status" value="1"/>
</dbReference>
<dbReference type="InterPro" id="IPR006195">
    <property type="entry name" value="aa-tRNA-synth_II"/>
</dbReference>
<feature type="binding site" evidence="7">
    <location>
        <position position="404"/>
    </location>
    <ligand>
        <name>Mg(2+)</name>
        <dbReference type="ChEBI" id="CHEBI:18420"/>
        <label>1</label>
    </ligand>
</feature>
<dbReference type="Gene3D" id="3.30.930.10">
    <property type="entry name" value="Bira Bifunctional Protein, Domain 2"/>
    <property type="match status" value="1"/>
</dbReference>
<evidence type="ECO:0000256" key="4">
    <source>
        <dbReference type="ARBA" id="ARBA00022840"/>
    </source>
</evidence>
<keyword evidence="5 7" id="KW-0030">Aminoacyl-tRNA synthetase</keyword>
<dbReference type="GO" id="GO:0005524">
    <property type="term" value="F:ATP binding"/>
    <property type="evidence" value="ECO:0007669"/>
    <property type="project" value="UniProtKB-UniRule"/>
</dbReference>
<keyword evidence="4 7" id="KW-0067">ATP-binding</keyword>
<evidence type="ECO:0000259" key="9">
    <source>
        <dbReference type="PROSITE" id="PS50862"/>
    </source>
</evidence>
<dbReference type="Proteomes" id="UP000230553">
    <property type="component" value="Unassembled WGS sequence"/>
</dbReference>
<keyword evidence="7 8" id="KW-0460">Magnesium</keyword>
<dbReference type="SUPFAM" id="SSF55681">
    <property type="entry name" value="Class II aaRS and biotin synthetases"/>
    <property type="match status" value="1"/>
</dbReference>
<dbReference type="InterPro" id="IPR045864">
    <property type="entry name" value="aa-tRNA-synth_II/BPL/LPL"/>
</dbReference>
<keyword evidence="1 7" id="KW-0436">Ligase</keyword>
<reference evidence="11" key="1">
    <citation type="submission" date="2017-09" db="EMBL/GenBank/DDBJ databases">
        <title>Depth-based differentiation of microbial function through sediment-hosted aquifers and enrichment of novel symbionts in the deep terrestrial subsurface.</title>
        <authorList>
            <person name="Probst A.J."/>
            <person name="Ladd B."/>
            <person name="Jarett J.K."/>
            <person name="Geller-Mcgrath D.E."/>
            <person name="Sieber C.M.K."/>
            <person name="Emerson J.B."/>
            <person name="Anantharaman K."/>
            <person name="Thomas B.C."/>
            <person name="Malmstrom R."/>
            <person name="Stieglmeier M."/>
            <person name="Klingl A."/>
            <person name="Woyke T."/>
            <person name="Ryan C.M."/>
            <person name="Banfield J.F."/>
        </authorList>
    </citation>
    <scope>NUCLEOTIDE SEQUENCE [LARGE SCALE GENOMIC DNA]</scope>
</reference>
<comment type="subcellular location">
    <subcellularLocation>
        <location evidence="7">Cytoplasm</location>
    </subcellularLocation>
</comment>
<evidence type="ECO:0000313" key="11">
    <source>
        <dbReference type="Proteomes" id="UP000230553"/>
    </source>
</evidence>
<dbReference type="InterPro" id="IPR002313">
    <property type="entry name" value="Lys-tRNA-ligase_II"/>
</dbReference>
<keyword evidence="7" id="KW-0648">Protein biosynthesis</keyword>
<dbReference type="Gene3D" id="2.40.50.140">
    <property type="entry name" value="Nucleic acid-binding proteins"/>
    <property type="match status" value="1"/>
</dbReference>
<protein>
    <recommendedName>
        <fullName evidence="7">Lysine--tRNA ligase</fullName>
        <ecNumber evidence="7">6.1.1.6</ecNumber>
    </recommendedName>
    <alternativeName>
        <fullName evidence="7">Lysyl-tRNA synthetase</fullName>
        <shortName evidence="7">LysRS</shortName>
    </alternativeName>
</protein>
<dbReference type="SUPFAM" id="SSF50249">
    <property type="entry name" value="Nucleic acid-binding proteins"/>
    <property type="match status" value="1"/>
</dbReference>